<proteinExistence type="predicted"/>
<gene>
    <name evidence="1" type="ORF">S06H3_01799</name>
</gene>
<organism evidence="1">
    <name type="scientific">marine sediment metagenome</name>
    <dbReference type="NCBI Taxonomy" id="412755"/>
    <lineage>
        <taxon>unclassified sequences</taxon>
        <taxon>metagenomes</taxon>
        <taxon>ecological metagenomes</taxon>
    </lineage>
</organism>
<reference evidence="1" key="1">
    <citation type="journal article" date="2014" name="Front. Microbiol.">
        <title>High frequency of phylogenetically diverse reductive dehalogenase-homologous genes in deep subseafloor sedimentary metagenomes.</title>
        <authorList>
            <person name="Kawai M."/>
            <person name="Futagami T."/>
            <person name="Toyoda A."/>
            <person name="Takaki Y."/>
            <person name="Nishi S."/>
            <person name="Hori S."/>
            <person name="Arai W."/>
            <person name="Tsubouchi T."/>
            <person name="Morono Y."/>
            <person name="Uchiyama I."/>
            <person name="Ito T."/>
            <person name="Fujiyama A."/>
            <person name="Inagaki F."/>
            <person name="Takami H."/>
        </authorList>
    </citation>
    <scope>NUCLEOTIDE SEQUENCE</scope>
    <source>
        <strain evidence="1">Expedition CK06-06</strain>
    </source>
</reference>
<protein>
    <submittedName>
        <fullName evidence="1">Uncharacterized protein</fullName>
    </submittedName>
</protein>
<name>X1JVX4_9ZZZZ</name>
<sequence length="98" mass="11097">MQQRGEAFFNFFQRYPTAVIHDYKHENGHYSTISVGLVQGHVDAAFIGIYREDGGLRSEEHWPWDIVEDSFGKGIGNSELLWKLTETAVAKTGAPITR</sequence>
<dbReference type="AlphaFoldDB" id="X1JVX4"/>
<dbReference type="EMBL" id="BARV01000476">
    <property type="protein sequence ID" value="GAH98911.1"/>
    <property type="molecule type" value="Genomic_DNA"/>
</dbReference>
<evidence type="ECO:0000313" key="1">
    <source>
        <dbReference type="EMBL" id="GAH98911.1"/>
    </source>
</evidence>
<comment type="caution">
    <text evidence="1">The sequence shown here is derived from an EMBL/GenBank/DDBJ whole genome shotgun (WGS) entry which is preliminary data.</text>
</comment>
<accession>X1JVX4</accession>